<protein>
    <submittedName>
        <fullName evidence="2">Uncharacterized protein</fullName>
    </submittedName>
</protein>
<reference evidence="2" key="1">
    <citation type="journal article" date="2023" name="G3 (Bethesda)">
        <title>A reference genome for the long-term kleptoplast-retaining sea slug Elysia crispata morphotype clarki.</title>
        <authorList>
            <person name="Eastman K.E."/>
            <person name="Pendleton A.L."/>
            <person name="Shaikh M.A."/>
            <person name="Suttiyut T."/>
            <person name="Ogas R."/>
            <person name="Tomko P."/>
            <person name="Gavelis G."/>
            <person name="Widhalm J.R."/>
            <person name="Wisecaver J.H."/>
        </authorList>
    </citation>
    <scope>NUCLEOTIDE SEQUENCE</scope>
    <source>
        <strain evidence="2">ECLA1</strain>
    </source>
</reference>
<gene>
    <name evidence="2" type="ORF">RRG08_012865</name>
</gene>
<evidence type="ECO:0000313" key="3">
    <source>
        <dbReference type="Proteomes" id="UP001283361"/>
    </source>
</evidence>
<dbReference type="Proteomes" id="UP001283361">
    <property type="component" value="Unassembled WGS sequence"/>
</dbReference>
<accession>A0AAE0Y7N7</accession>
<sequence length="93" mass="9985">MDAGSQCDTKIARPREAEGRKPDSRTQAASVEGEGTSRGGKKGLLSFLTRLVVEAKRLYPDPMKKLILSGAACQISFYAKDLCSAISQSVHCP</sequence>
<evidence type="ECO:0000256" key="1">
    <source>
        <dbReference type="SAM" id="MobiDB-lite"/>
    </source>
</evidence>
<dbReference type="AlphaFoldDB" id="A0AAE0Y7N7"/>
<organism evidence="2 3">
    <name type="scientific">Elysia crispata</name>
    <name type="common">lettuce slug</name>
    <dbReference type="NCBI Taxonomy" id="231223"/>
    <lineage>
        <taxon>Eukaryota</taxon>
        <taxon>Metazoa</taxon>
        <taxon>Spiralia</taxon>
        <taxon>Lophotrochozoa</taxon>
        <taxon>Mollusca</taxon>
        <taxon>Gastropoda</taxon>
        <taxon>Heterobranchia</taxon>
        <taxon>Euthyneura</taxon>
        <taxon>Panpulmonata</taxon>
        <taxon>Sacoglossa</taxon>
        <taxon>Placobranchoidea</taxon>
        <taxon>Plakobranchidae</taxon>
        <taxon>Elysia</taxon>
    </lineage>
</organism>
<dbReference type="EMBL" id="JAWDGP010006777">
    <property type="protein sequence ID" value="KAK3735614.1"/>
    <property type="molecule type" value="Genomic_DNA"/>
</dbReference>
<comment type="caution">
    <text evidence="2">The sequence shown here is derived from an EMBL/GenBank/DDBJ whole genome shotgun (WGS) entry which is preliminary data.</text>
</comment>
<evidence type="ECO:0000313" key="2">
    <source>
        <dbReference type="EMBL" id="KAK3735614.1"/>
    </source>
</evidence>
<feature type="compositionally biased region" description="Basic and acidic residues" evidence="1">
    <location>
        <begin position="10"/>
        <end position="24"/>
    </location>
</feature>
<keyword evidence="3" id="KW-1185">Reference proteome</keyword>
<feature type="region of interest" description="Disordered" evidence="1">
    <location>
        <begin position="1"/>
        <end position="41"/>
    </location>
</feature>
<name>A0AAE0Y7N7_9GAST</name>
<proteinExistence type="predicted"/>